<reference evidence="4 5" key="1">
    <citation type="journal article" date="2018" name="Sci. Rep.">
        <title>Genomic signatures of local adaptation to the degree of environmental predictability in rotifers.</title>
        <authorList>
            <person name="Franch-Gras L."/>
            <person name="Hahn C."/>
            <person name="Garcia-Roger E.M."/>
            <person name="Carmona M.J."/>
            <person name="Serra M."/>
            <person name="Gomez A."/>
        </authorList>
    </citation>
    <scope>NUCLEOTIDE SEQUENCE [LARGE SCALE GENOMIC DNA]</scope>
    <source>
        <strain evidence="4">HYR1</strain>
    </source>
</reference>
<dbReference type="GO" id="GO:0051015">
    <property type="term" value="F:actin filament binding"/>
    <property type="evidence" value="ECO:0007669"/>
    <property type="project" value="TreeGrafter"/>
</dbReference>
<sequence length="203" mass="24046">IALGEDLYRLGNTKVFFRAGVLGHLEELRDAAISKIICMLQNHIRMYSMKKQYKVMLDQRLALSVLQRNIKAYLSLRNWAWWKLYTKVKPLLSVARQEDEMKAKEEEMIQIKETLEKEEKLRKELEETNLKLLKEKNELYTQLQAERDNSGNSEERIQKLVLQKSDLETQIKEIEDKLSQQESSAKQEISDLKRDVDEFKTKL</sequence>
<dbReference type="GO" id="GO:0005737">
    <property type="term" value="C:cytoplasm"/>
    <property type="evidence" value="ECO:0007669"/>
    <property type="project" value="TreeGrafter"/>
</dbReference>
<keyword evidence="4" id="KW-0378">Hydrolase</keyword>
<feature type="non-terminal residue" evidence="4">
    <location>
        <position position="1"/>
    </location>
</feature>
<gene>
    <name evidence="4" type="ORF">BpHYR1_039101</name>
</gene>
<proteinExistence type="inferred from homology"/>
<feature type="compositionally biased region" description="Basic and acidic residues" evidence="2">
    <location>
        <begin position="188"/>
        <end position="203"/>
    </location>
</feature>
<evidence type="ECO:0000256" key="2">
    <source>
        <dbReference type="SAM" id="MobiDB-lite"/>
    </source>
</evidence>
<dbReference type="PROSITE" id="PS51456">
    <property type="entry name" value="MYOSIN_MOTOR"/>
    <property type="match status" value="1"/>
</dbReference>
<comment type="caution">
    <text evidence="1">Lacks conserved residue(s) required for the propagation of feature annotation.</text>
</comment>
<dbReference type="GO" id="GO:0017111">
    <property type="term" value="F:ribonucleoside triphosphate phosphatase activity"/>
    <property type="evidence" value="ECO:0007669"/>
    <property type="project" value="UniProtKB-EC"/>
</dbReference>
<dbReference type="Gene3D" id="1.20.5.340">
    <property type="match status" value="1"/>
</dbReference>
<dbReference type="STRING" id="10195.A0A3M7P7R8"/>
<dbReference type="EC" id="3.6.1.15" evidence="4"/>
<dbReference type="SUPFAM" id="SSF90257">
    <property type="entry name" value="Myosin rod fragments"/>
    <property type="match status" value="1"/>
</dbReference>
<evidence type="ECO:0000313" key="5">
    <source>
        <dbReference type="Proteomes" id="UP000276133"/>
    </source>
</evidence>
<keyword evidence="1" id="KW-0505">Motor protein</keyword>
<comment type="caution">
    <text evidence="4">The sequence shown here is derived from an EMBL/GenBank/DDBJ whole genome shotgun (WGS) entry which is preliminary data.</text>
</comment>
<keyword evidence="1" id="KW-0009">Actin-binding</keyword>
<keyword evidence="1" id="KW-0518">Myosin</keyword>
<dbReference type="OrthoDB" id="312459at2759"/>
<dbReference type="GO" id="GO:0032982">
    <property type="term" value="C:myosin filament"/>
    <property type="evidence" value="ECO:0007669"/>
    <property type="project" value="TreeGrafter"/>
</dbReference>
<dbReference type="Gene3D" id="1.20.5.4820">
    <property type="match status" value="1"/>
</dbReference>
<keyword evidence="5" id="KW-1185">Reference proteome</keyword>
<dbReference type="Proteomes" id="UP000276133">
    <property type="component" value="Unassembled WGS sequence"/>
</dbReference>
<feature type="non-terminal residue" evidence="4">
    <location>
        <position position="203"/>
    </location>
</feature>
<dbReference type="EMBL" id="REGN01012572">
    <property type="protein sequence ID" value="RMZ95131.1"/>
    <property type="molecule type" value="Genomic_DNA"/>
</dbReference>
<dbReference type="GO" id="GO:0000146">
    <property type="term" value="F:microfilament motor activity"/>
    <property type="evidence" value="ECO:0007669"/>
    <property type="project" value="TreeGrafter"/>
</dbReference>
<organism evidence="4 5">
    <name type="scientific">Brachionus plicatilis</name>
    <name type="common">Marine rotifer</name>
    <name type="synonym">Brachionus muelleri</name>
    <dbReference type="NCBI Taxonomy" id="10195"/>
    <lineage>
        <taxon>Eukaryota</taxon>
        <taxon>Metazoa</taxon>
        <taxon>Spiralia</taxon>
        <taxon>Gnathifera</taxon>
        <taxon>Rotifera</taxon>
        <taxon>Eurotatoria</taxon>
        <taxon>Monogononta</taxon>
        <taxon>Pseudotrocha</taxon>
        <taxon>Ploima</taxon>
        <taxon>Brachionidae</taxon>
        <taxon>Brachionus</taxon>
    </lineage>
</organism>
<dbReference type="InterPro" id="IPR027417">
    <property type="entry name" value="P-loop_NTPase"/>
</dbReference>
<protein>
    <submittedName>
        <fullName evidence="4">Myosin heavy chain isoform A</fullName>
        <ecNumber evidence="4">3.6.1.15</ecNumber>
    </submittedName>
</protein>
<dbReference type="PANTHER" id="PTHR45615:SF27">
    <property type="entry name" value="MYOSIN HEAVY CHAIN, MUSCLE"/>
    <property type="match status" value="1"/>
</dbReference>
<comment type="similarity">
    <text evidence="1">Belongs to the TRAFAC class myosin-kinesin ATPase superfamily. Myosin family.</text>
</comment>
<dbReference type="PANTHER" id="PTHR45615">
    <property type="entry name" value="MYOSIN HEAVY CHAIN, NON-MUSCLE"/>
    <property type="match status" value="1"/>
</dbReference>
<evidence type="ECO:0000256" key="1">
    <source>
        <dbReference type="PROSITE-ProRule" id="PRU00782"/>
    </source>
</evidence>
<dbReference type="SUPFAM" id="SSF52540">
    <property type="entry name" value="P-loop containing nucleoside triphosphate hydrolases"/>
    <property type="match status" value="1"/>
</dbReference>
<name>A0A3M7P7R8_BRAPC</name>
<accession>A0A3M7P7R8</accession>
<dbReference type="AlphaFoldDB" id="A0A3M7P7R8"/>
<feature type="region of interest" description="Disordered" evidence="2">
    <location>
        <begin position="175"/>
        <end position="203"/>
    </location>
</feature>
<evidence type="ECO:0000313" key="4">
    <source>
        <dbReference type="EMBL" id="RMZ95131.1"/>
    </source>
</evidence>
<dbReference type="GO" id="GO:0016460">
    <property type="term" value="C:myosin II complex"/>
    <property type="evidence" value="ECO:0007669"/>
    <property type="project" value="TreeGrafter"/>
</dbReference>
<feature type="domain" description="Myosin motor" evidence="3">
    <location>
        <begin position="1"/>
        <end position="30"/>
    </location>
</feature>
<evidence type="ECO:0000259" key="3">
    <source>
        <dbReference type="PROSITE" id="PS51456"/>
    </source>
</evidence>
<dbReference type="GO" id="GO:0005524">
    <property type="term" value="F:ATP binding"/>
    <property type="evidence" value="ECO:0007669"/>
    <property type="project" value="InterPro"/>
</dbReference>
<dbReference type="InterPro" id="IPR001609">
    <property type="entry name" value="Myosin_head_motor_dom-like"/>
</dbReference>